<name>A0A9W6J1U7_9HYPH</name>
<protein>
    <recommendedName>
        <fullName evidence="6">Pyridoxal kinase PdxY</fullName>
        <shortName evidence="6">PL kinase</shortName>
        <ecNumber evidence="6">2.7.1.35</ecNumber>
    </recommendedName>
</protein>
<keyword evidence="2 6" id="KW-0547">Nucleotide-binding</keyword>
<dbReference type="EMBL" id="BSFI01000021">
    <property type="protein sequence ID" value="GLK69286.1"/>
    <property type="molecule type" value="Genomic_DNA"/>
</dbReference>
<reference evidence="8" key="2">
    <citation type="submission" date="2023-01" db="EMBL/GenBank/DDBJ databases">
        <authorList>
            <person name="Sun Q."/>
            <person name="Evtushenko L."/>
        </authorList>
    </citation>
    <scope>NUCLEOTIDE SEQUENCE</scope>
    <source>
        <strain evidence="8">VKM B-2347</strain>
    </source>
</reference>
<proteinExistence type="inferred from homology"/>
<feature type="binding site" evidence="6">
    <location>
        <position position="168"/>
    </location>
    <ligand>
        <name>ATP</name>
        <dbReference type="ChEBI" id="CHEBI:30616"/>
    </ligand>
</feature>
<sequence length="303" mass="31726">MELDGAPAAGLERELSSWGCAMNILSIQSHVAYGHVGNASAVFPMQRLGHEVWAINTVQFSNHTGYGAWRGPVFPADAIREVVAGVEERGVLPVCDGVLSGYMGDASIGEAILDAVERVKQANPSALYCCDPVIGDVGRGVFVRPGIPEFIRDRAMPAADVATPNQFELEHLTGVAVGGLGAAKIAASALRAIGPKVVLVTSLQTPETPDGVMELLAVDGEGAWRVRTPLLPVSVNGAGDAIAALFFVHWLTTRSAAEAMSKAASSVYGLLKATAEAGSREILTVAAQDEFVRPSRVFVAEPI</sequence>
<keyword evidence="1 6" id="KW-0808">Transferase</keyword>
<comment type="function">
    <text evidence="6">Pyridoxal kinase involved in the salvage pathway of pyridoxal 5'-phosphate (PLP). Catalyzes the phosphorylation of pyridoxal to PLP.</text>
</comment>
<dbReference type="InterPro" id="IPR029056">
    <property type="entry name" value="Ribokinase-like"/>
</dbReference>
<evidence type="ECO:0000313" key="9">
    <source>
        <dbReference type="Proteomes" id="UP001143372"/>
    </source>
</evidence>
<gene>
    <name evidence="6 8" type="primary">pdxY</name>
    <name evidence="8" type="ORF">GCM10008179_29240</name>
</gene>
<comment type="catalytic activity">
    <reaction evidence="6">
        <text>pyridoxal + ATP = pyridoxal 5'-phosphate + ADP + H(+)</text>
        <dbReference type="Rhea" id="RHEA:10224"/>
        <dbReference type="ChEBI" id="CHEBI:15378"/>
        <dbReference type="ChEBI" id="CHEBI:17310"/>
        <dbReference type="ChEBI" id="CHEBI:30616"/>
        <dbReference type="ChEBI" id="CHEBI:456216"/>
        <dbReference type="ChEBI" id="CHEBI:597326"/>
        <dbReference type="EC" id="2.7.1.35"/>
    </reaction>
</comment>
<dbReference type="SUPFAM" id="SSF53613">
    <property type="entry name" value="Ribokinase-like"/>
    <property type="match status" value="1"/>
</dbReference>
<evidence type="ECO:0000256" key="2">
    <source>
        <dbReference type="ARBA" id="ARBA00022741"/>
    </source>
</evidence>
<evidence type="ECO:0000313" key="8">
    <source>
        <dbReference type="EMBL" id="GLK69286.1"/>
    </source>
</evidence>
<accession>A0A9W6J1U7</accession>
<dbReference type="GO" id="GO:0005524">
    <property type="term" value="F:ATP binding"/>
    <property type="evidence" value="ECO:0007669"/>
    <property type="project" value="UniProtKB-UniRule"/>
</dbReference>
<keyword evidence="3 6" id="KW-0418">Kinase</keyword>
<dbReference type="HAMAP" id="MF_01639">
    <property type="entry name" value="PdxY"/>
    <property type="match status" value="1"/>
</dbReference>
<feature type="binding site" evidence="6">
    <location>
        <position position="131"/>
    </location>
    <ligand>
        <name>ATP</name>
        <dbReference type="ChEBI" id="CHEBI:30616"/>
    </ligand>
</feature>
<reference evidence="8" key="1">
    <citation type="journal article" date="2014" name="Int. J. Syst. Evol. Microbiol.">
        <title>Complete genome sequence of Corynebacterium casei LMG S-19264T (=DSM 44701T), isolated from a smear-ripened cheese.</title>
        <authorList>
            <consortium name="US DOE Joint Genome Institute (JGI-PGF)"/>
            <person name="Walter F."/>
            <person name="Albersmeier A."/>
            <person name="Kalinowski J."/>
            <person name="Ruckert C."/>
        </authorList>
    </citation>
    <scope>NUCLEOTIDE SEQUENCE</scope>
    <source>
        <strain evidence="8">VKM B-2347</strain>
    </source>
</reference>
<dbReference type="NCBIfam" id="TIGR00687">
    <property type="entry name" value="pyridox_kin"/>
    <property type="match status" value="1"/>
</dbReference>
<dbReference type="Proteomes" id="UP001143372">
    <property type="component" value="Unassembled WGS sequence"/>
</dbReference>
<dbReference type="NCBIfam" id="NF004398">
    <property type="entry name" value="PRK05756.1"/>
    <property type="match status" value="1"/>
</dbReference>
<dbReference type="PANTHER" id="PTHR10534:SF2">
    <property type="entry name" value="PYRIDOXAL KINASE"/>
    <property type="match status" value="1"/>
</dbReference>
<evidence type="ECO:0000256" key="6">
    <source>
        <dbReference type="HAMAP-Rule" id="MF_01639"/>
    </source>
</evidence>
<comment type="cofactor">
    <cofactor evidence="6">
        <name>Mg(2+)</name>
        <dbReference type="ChEBI" id="CHEBI:18420"/>
    </cofactor>
</comment>
<dbReference type="AlphaFoldDB" id="A0A9W6J1U7"/>
<comment type="caution">
    <text evidence="8">The sequence shown here is derived from an EMBL/GenBank/DDBJ whole genome shotgun (WGS) entry which is preliminary data.</text>
</comment>
<evidence type="ECO:0000256" key="4">
    <source>
        <dbReference type="ARBA" id="ARBA00022840"/>
    </source>
</evidence>
<dbReference type="InterPro" id="IPR023685">
    <property type="entry name" value="Pyridoxal_kinase_PdxY"/>
</dbReference>
<evidence type="ECO:0000256" key="1">
    <source>
        <dbReference type="ARBA" id="ARBA00022679"/>
    </source>
</evidence>
<evidence type="ECO:0000259" key="7">
    <source>
        <dbReference type="Pfam" id="PF08543"/>
    </source>
</evidence>
<organism evidence="8 9">
    <name type="scientific">Hansschlegelia plantiphila</name>
    <dbReference type="NCBI Taxonomy" id="374655"/>
    <lineage>
        <taxon>Bacteria</taxon>
        <taxon>Pseudomonadati</taxon>
        <taxon>Pseudomonadota</taxon>
        <taxon>Alphaproteobacteria</taxon>
        <taxon>Hyphomicrobiales</taxon>
        <taxon>Methylopilaceae</taxon>
        <taxon>Hansschlegelia</taxon>
    </lineage>
</organism>
<evidence type="ECO:0000256" key="3">
    <source>
        <dbReference type="ARBA" id="ARBA00022777"/>
    </source>
</evidence>
<dbReference type="GO" id="GO:0005829">
    <property type="term" value="C:cytosol"/>
    <property type="evidence" value="ECO:0007669"/>
    <property type="project" value="TreeGrafter"/>
</dbReference>
<feature type="binding site" evidence="6">
    <location>
        <position position="240"/>
    </location>
    <ligand>
        <name>substrate</name>
    </ligand>
</feature>
<dbReference type="GO" id="GO:0000287">
    <property type="term" value="F:magnesium ion binding"/>
    <property type="evidence" value="ECO:0007669"/>
    <property type="project" value="UniProtKB-UniRule"/>
</dbReference>
<comment type="similarity">
    <text evidence="6">Belongs to the pyridoxine kinase family. PdxY subfamily.</text>
</comment>
<comment type="pathway">
    <text evidence="6">Cofactor metabolism; pyridoxal 5'-phosphate salvage; pyridoxal 5'-phosphate from pyridoxal: step 1/1.</text>
</comment>
<dbReference type="InterPro" id="IPR013749">
    <property type="entry name" value="PM/HMP-P_kinase-1"/>
</dbReference>
<dbReference type="Pfam" id="PF08543">
    <property type="entry name" value="Phos_pyr_kin"/>
    <property type="match status" value="1"/>
</dbReference>
<dbReference type="CDD" id="cd01173">
    <property type="entry name" value="pyridoxal_pyridoxamine_kinase"/>
    <property type="match status" value="1"/>
</dbReference>
<dbReference type="Gene3D" id="3.40.1190.20">
    <property type="match status" value="1"/>
</dbReference>
<comment type="caution">
    <text evidence="6">Lacks conserved residue(s) required for the propagation of feature annotation.</text>
</comment>
<feature type="domain" description="Pyridoxamine kinase/Phosphomethylpyrimidine kinase" evidence="7">
    <location>
        <begin position="101"/>
        <end position="279"/>
    </location>
</feature>
<dbReference type="InterPro" id="IPR004625">
    <property type="entry name" value="PyrdxlKinase"/>
</dbReference>
<feature type="binding site" evidence="6">
    <location>
        <position position="29"/>
    </location>
    <ligand>
        <name>substrate</name>
    </ligand>
</feature>
<evidence type="ECO:0000256" key="5">
    <source>
        <dbReference type="ARBA" id="ARBA00022842"/>
    </source>
</evidence>
<keyword evidence="5 6" id="KW-0460">Magnesium</keyword>
<keyword evidence="4 6" id="KW-0067">ATP-binding</keyword>
<dbReference type="GO" id="GO:0008478">
    <property type="term" value="F:pyridoxal kinase activity"/>
    <property type="evidence" value="ECO:0007669"/>
    <property type="project" value="UniProtKB-UniRule"/>
</dbReference>
<keyword evidence="9" id="KW-1185">Reference proteome</keyword>
<dbReference type="PANTHER" id="PTHR10534">
    <property type="entry name" value="PYRIDOXAL KINASE"/>
    <property type="match status" value="1"/>
</dbReference>
<dbReference type="GO" id="GO:0009443">
    <property type="term" value="P:pyridoxal 5'-phosphate salvage"/>
    <property type="evidence" value="ECO:0007669"/>
    <property type="project" value="UniProtKB-UniRule"/>
</dbReference>
<comment type="subunit">
    <text evidence="6">Homodimer.</text>
</comment>
<dbReference type="EC" id="2.7.1.35" evidence="6"/>